<name>A0A165Y9C3_9BACI</name>
<feature type="transmembrane region" description="Helical" evidence="2">
    <location>
        <begin position="18"/>
        <end position="41"/>
    </location>
</feature>
<evidence type="ECO:0008006" key="5">
    <source>
        <dbReference type="Google" id="ProtNLM"/>
    </source>
</evidence>
<keyword evidence="2" id="KW-1133">Transmembrane helix</keyword>
<evidence type="ECO:0000313" key="3">
    <source>
        <dbReference type="EMBL" id="KZN96858.1"/>
    </source>
</evidence>
<gene>
    <name evidence="3" type="ORF">AZI98_04565</name>
</gene>
<keyword evidence="4" id="KW-1185">Reference proteome</keyword>
<dbReference type="STRING" id="33936.AZI98_04565"/>
<dbReference type="EMBL" id="LWBR01000013">
    <property type="protein sequence ID" value="KZN96858.1"/>
    <property type="molecule type" value="Genomic_DNA"/>
</dbReference>
<dbReference type="Proteomes" id="UP000076476">
    <property type="component" value="Unassembled WGS sequence"/>
</dbReference>
<dbReference type="OrthoDB" id="2971140at2"/>
<accession>A0A165Y9C3</accession>
<dbReference type="Pfam" id="PF05137">
    <property type="entry name" value="PilN"/>
    <property type="match status" value="1"/>
</dbReference>
<dbReference type="PANTHER" id="PTHR40278:SF1">
    <property type="entry name" value="DNA UTILIZATION PROTEIN HOFN"/>
    <property type="match status" value="1"/>
</dbReference>
<evidence type="ECO:0000256" key="2">
    <source>
        <dbReference type="SAM" id="Phobius"/>
    </source>
</evidence>
<sequence>MIPEINLLPKSERQSSSFLIIFISFLIVWLICLSIVIYQYIHTKNEKKLADTRIENLKMDKEILETQVENQKKEQSGSLEEAVAKAEELTAPTSHLIEELLELLPNHSYLSHYEYENKQLSIQTQFESLDVAASYVSKLVSSPLFTNVRIKEIKTFTFEEASDEQVDEEMFKEIPRYDVNIILETHSSALEDENGGEEDE</sequence>
<keyword evidence="2" id="KW-0812">Transmembrane</keyword>
<dbReference type="InterPro" id="IPR052534">
    <property type="entry name" value="Extracell_DNA_Util/SecSys_Comp"/>
</dbReference>
<keyword evidence="2" id="KW-0472">Membrane</keyword>
<protein>
    <recommendedName>
        <fullName evidence="5">Fimbrial protein</fullName>
    </recommendedName>
</protein>
<evidence type="ECO:0000313" key="4">
    <source>
        <dbReference type="Proteomes" id="UP000076476"/>
    </source>
</evidence>
<dbReference type="AlphaFoldDB" id="A0A165Y9C3"/>
<reference evidence="3 4" key="1">
    <citation type="submission" date="2016-04" db="EMBL/GenBank/DDBJ databases">
        <title>Draft genome sequence of Aeribacillus pallidus 8m3 from petroleum reservoir.</title>
        <authorList>
            <person name="Poltaraus A.B."/>
            <person name="Nazina T.N."/>
            <person name="Tourova T.P."/>
            <person name="Malakho S.M."/>
            <person name="Korshunova A.V."/>
            <person name="Sokolova D.S."/>
        </authorList>
    </citation>
    <scope>NUCLEOTIDE SEQUENCE [LARGE SCALE GENOMIC DNA]</scope>
    <source>
        <strain evidence="3 4">8m3</strain>
    </source>
</reference>
<comment type="caution">
    <text evidence="3">The sequence shown here is derived from an EMBL/GenBank/DDBJ whole genome shotgun (WGS) entry which is preliminary data.</text>
</comment>
<feature type="coiled-coil region" evidence="1">
    <location>
        <begin position="47"/>
        <end position="74"/>
    </location>
</feature>
<dbReference type="RefSeq" id="WP_063387117.1">
    <property type="nucleotide sequence ID" value="NZ_LWBR01000013.1"/>
</dbReference>
<organism evidence="3 4">
    <name type="scientific">Aeribacillus pallidus</name>
    <dbReference type="NCBI Taxonomy" id="33936"/>
    <lineage>
        <taxon>Bacteria</taxon>
        <taxon>Bacillati</taxon>
        <taxon>Bacillota</taxon>
        <taxon>Bacilli</taxon>
        <taxon>Bacillales</taxon>
        <taxon>Bacillaceae</taxon>
        <taxon>Aeribacillus</taxon>
    </lineage>
</organism>
<keyword evidence="1" id="KW-0175">Coiled coil</keyword>
<dbReference type="PANTHER" id="PTHR40278">
    <property type="entry name" value="DNA UTILIZATION PROTEIN HOFN"/>
    <property type="match status" value="1"/>
</dbReference>
<dbReference type="InterPro" id="IPR007813">
    <property type="entry name" value="PilN"/>
</dbReference>
<evidence type="ECO:0000256" key="1">
    <source>
        <dbReference type="SAM" id="Coils"/>
    </source>
</evidence>
<proteinExistence type="predicted"/>